<name>A0ABR3GB07_9PEZI</name>
<evidence type="ECO:0000313" key="3">
    <source>
        <dbReference type="EMBL" id="KAL0633048.1"/>
    </source>
</evidence>
<evidence type="ECO:0000256" key="2">
    <source>
        <dbReference type="SAM" id="SignalP"/>
    </source>
</evidence>
<sequence length="155" mass="16193">MKLSTSILLSILSFAVSALAQLSGSDECLTDECQALLLLCSDCSYPLQTTADITPTQSQCICDSTGFADILGICLFCMQSHNMANFSKPTWDRLCPSINAPSDPENSNTESSDPSGTLSVDPAVKIAGAESTAYGRRMGFVVGGILVAVGVGVML</sequence>
<dbReference type="Proteomes" id="UP001447188">
    <property type="component" value="Unassembled WGS sequence"/>
</dbReference>
<evidence type="ECO:0000256" key="1">
    <source>
        <dbReference type="SAM" id="MobiDB-lite"/>
    </source>
</evidence>
<keyword evidence="4" id="KW-1185">Reference proteome</keyword>
<feature type="chain" id="PRO_5045713189" evidence="2">
    <location>
        <begin position="21"/>
        <end position="155"/>
    </location>
</feature>
<gene>
    <name evidence="3" type="ORF">Q9L58_008058</name>
</gene>
<feature type="region of interest" description="Disordered" evidence="1">
    <location>
        <begin position="97"/>
        <end position="119"/>
    </location>
</feature>
<keyword evidence="2" id="KW-0732">Signal</keyword>
<feature type="signal peptide" evidence="2">
    <location>
        <begin position="1"/>
        <end position="20"/>
    </location>
</feature>
<protein>
    <submittedName>
        <fullName evidence="3">Uncharacterized protein</fullName>
    </submittedName>
</protein>
<comment type="caution">
    <text evidence="3">The sequence shown here is derived from an EMBL/GenBank/DDBJ whole genome shotgun (WGS) entry which is preliminary data.</text>
</comment>
<evidence type="ECO:0000313" key="4">
    <source>
        <dbReference type="Proteomes" id="UP001447188"/>
    </source>
</evidence>
<accession>A0ABR3GB07</accession>
<reference evidence="3 4" key="1">
    <citation type="submission" date="2024-02" db="EMBL/GenBank/DDBJ databases">
        <title>Discinaceae phylogenomics.</title>
        <authorList>
            <person name="Dirks A.C."/>
            <person name="James T.Y."/>
        </authorList>
    </citation>
    <scope>NUCLEOTIDE SEQUENCE [LARGE SCALE GENOMIC DNA]</scope>
    <source>
        <strain evidence="3 4">ACD0624</strain>
    </source>
</reference>
<feature type="compositionally biased region" description="Polar residues" evidence="1">
    <location>
        <begin position="104"/>
        <end position="118"/>
    </location>
</feature>
<dbReference type="EMBL" id="JBBBZM010000139">
    <property type="protein sequence ID" value="KAL0633048.1"/>
    <property type="molecule type" value="Genomic_DNA"/>
</dbReference>
<proteinExistence type="predicted"/>
<organism evidence="3 4">
    <name type="scientific">Discina gigas</name>
    <dbReference type="NCBI Taxonomy" id="1032678"/>
    <lineage>
        <taxon>Eukaryota</taxon>
        <taxon>Fungi</taxon>
        <taxon>Dikarya</taxon>
        <taxon>Ascomycota</taxon>
        <taxon>Pezizomycotina</taxon>
        <taxon>Pezizomycetes</taxon>
        <taxon>Pezizales</taxon>
        <taxon>Discinaceae</taxon>
        <taxon>Discina</taxon>
    </lineage>
</organism>